<feature type="transmembrane region" description="Helical" evidence="1">
    <location>
        <begin position="51"/>
        <end position="71"/>
    </location>
</feature>
<keyword evidence="1" id="KW-1133">Transmembrane helix</keyword>
<feature type="transmembrane region" description="Helical" evidence="1">
    <location>
        <begin position="12"/>
        <end position="31"/>
    </location>
</feature>
<evidence type="ECO:0000313" key="3">
    <source>
        <dbReference type="Proteomes" id="UP000191112"/>
    </source>
</evidence>
<evidence type="ECO:0008006" key="4">
    <source>
        <dbReference type="Google" id="ProtNLM"/>
    </source>
</evidence>
<dbReference type="EMBL" id="FUYZ01000004">
    <property type="protein sequence ID" value="SKB86318.1"/>
    <property type="molecule type" value="Genomic_DNA"/>
</dbReference>
<keyword evidence="3" id="KW-1185">Reference proteome</keyword>
<dbReference type="OrthoDB" id="1266852at2"/>
<name>A0A1T5ER28_9FLAO</name>
<keyword evidence="1" id="KW-0472">Membrane</keyword>
<protein>
    <recommendedName>
        <fullName evidence="4">DoxX-like family protein</fullName>
    </recommendedName>
</protein>
<organism evidence="2 3">
    <name type="scientific">Soonwooa buanensis</name>
    <dbReference type="NCBI Taxonomy" id="619805"/>
    <lineage>
        <taxon>Bacteria</taxon>
        <taxon>Pseudomonadati</taxon>
        <taxon>Bacteroidota</taxon>
        <taxon>Flavobacteriia</taxon>
        <taxon>Flavobacteriales</taxon>
        <taxon>Weeksellaceae</taxon>
        <taxon>Chryseobacterium group</taxon>
        <taxon>Soonwooa</taxon>
    </lineage>
</organism>
<accession>A0A1T5ER28</accession>
<reference evidence="2 3" key="1">
    <citation type="submission" date="2017-02" db="EMBL/GenBank/DDBJ databases">
        <authorList>
            <person name="Peterson S.W."/>
        </authorList>
    </citation>
    <scope>NUCLEOTIDE SEQUENCE [LARGE SCALE GENOMIC DNA]</scope>
    <source>
        <strain evidence="2 3">DSM 22323</strain>
    </source>
</reference>
<dbReference type="AlphaFoldDB" id="A0A1T5ER28"/>
<feature type="transmembrane region" description="Helical" evidence="1">
    <location>
        <begin position="101"/>
        <end position="119"/>
    </location>
</feature>
<feature type="transmembrane region" description="Helical" evidence="1">
    <location>
        <begin position="78"/>
        <end position="95"/>
    </location>
</feature>
<gene>
    <name evidence="2" type="ORF">SAMN05660477_01498</name>
</gene>
<dbReference type="RefSeq" id="WP_079666754.1">
    <property type="nucleotide sequence ID" value="NZ_FUYZ01000004.1"/>
</dbReference>
<evidence type="ECO:0000313" key="2">
    <source>
        <dbReference type="EMBL" id="SKB86318.1"/>
    </source>
</evidence>
<evidence type="ECO:0000256" key="1">
    <source>
        <dbReference type="SAM" id="Phobius"/>
    </source>
</evidence>
<proteinExistence type="predicted"/>
<keyword evidence="1" id="KW-0812">Transmembrane</keyword>
<sequence length="126" mass="14846">MNETTTTYDKSWASNRFFYGILIFLALHFYLSINTDLAEFTQHKDINIPTWYFYIVFVVDALVLLSLVLIAMWKKIGVYAFPIFMVAHFLIHNYFLSTFLYSDVSVLFFFVGLGLLAIIPRWNTFK</sequence>
<dbReference type="Proteomes" id="UP000191112">
    <property type="component" value="Unassembled WGS sequence"/>
</dbReference>